<evidence type="ECO:0000313" key="3">
    <source>
        <dbReference type="Proteomes" id="UP000324222"/>
    </source>
</evidence>
<sequence>MDLFLHVELLMPHCDQLESFGRDPKLMQVSCAQPQKSKVTYTFSYWGQGAHWHFRCGQIVEGGGPALQEMDSARDTSCENTSDSGPPSASHSASSGPVSLIMPLWIA</sequence>
<dbReference type="AlphaFoldDB" id="A0A5B7GR44"/>
<protein>
    <submittedName>
        <fullName evidence="2">Uncharacterized protein</fullName>
    </submittedName>
</protein>
<keyword evidence="3" id="KW-1185">Reference proteome</keyword>
<organism evidence="2 3">
    <name type="scientific">Portunus trituberculatus</name>
    <name type="common">Swimming crab</name>
    <name type="synonym">Neptunus trituberculatus</name>
    <dbReference type="NCBI Taxonomy" id="210409"/>
    <lineage>
        <taxon>Eukaryota</taxon>
        <taxon>Metazoa</taxon>
        <taxon>Ecdysozoa</taxon>
        <taxon>Arthropoda</taxon>
        <taxon>Crustacea</taxon>
        <taxon>Multicrustacea</taxon>
        <taxon>Malacostraca</taxon>
        <taxon>Eumalacostraca</taxon>
        <taxon>Eucarida</taxon>
        <taxon>Decapoda</taxon>
        <taxon>Pleocyemata</taxon>
        <taxon>Brachyura</taxon>
        <taxon>Eubrachyura</taxon>
        <taxon>Portunoidea</taxon>
        <taxon>Portunidae</taxon>
        <taxon>Portuninae</taxon>
        <taxon>Portunus</taxon>
    </lineage>
</organism>
<dbReference type="EMBL" id="VSRR010016890">
    <property type="protein sequence ID" value="MPC59805.1"/>
    <property type="molecule type" value="Genomic_DNA"/>
</dbReference>
<comment type="caution">
    <text evidence="2">The sequence shown here is derived from an EMBL/GenBank/DDBJ whole genome shotgun (WGS) entry which is preliminary data.</text>
</comment>
<evidence type="ECO:0000256" key="1">
    <source>
        <dbReference type="SAM" id="MobiDB-lite"/>
    </source>
</evidence>
<name>A0A5B7GR44_PORTR</name>
<evidence type="ECO:0000313" key="2">
    <source>
        <dbReference type="EMBL" id="MPC59805.1"/>
    </source>
</evidence>
<dbReference type="Proteomes" id="UP000324222">
    <property type="component" value="Unassembled WGS sequence"/>
</dbReference>
<feature type="compositionally biased region" description="Low complexity" evidence="1">
    <location>
        <begin position="82"/>
        <end position="98"/>
    </location>
</feature>
<accession>A0A5B7GR44</accession>
<gene>
    <name evidence="2" type="ORF">E2C01_053833</name>
</gene>
<reference evidence="2 3" key="1">
    <citation type="submission" date="2019-05" db="EMBL/GenBank/DDBJ databases">
        <title>Another draft genome of Portunus trituberculatus and its Hox gene families provides insights of decapod evolution.</title>
        <authorList>
            <person name="Jeong J.-H."/>
            <person name="Song I."/>
            <person name="Kim S."/>
            <person name="Choi T."/>
            <person name="Kim D."/>
            <person name="Ryu S."/>
            <person name="Kim W."/>
        </authorList>
    </citation>
    <scope>NUCLEOTIDE SEQUENCE [LARGE SCALE GENOMIC DNA]</scope>
    <source>
        <tissue evidence="2">Muscle</tissue>
    </source>
</reference>
<proteinExistence type="predicted"/>
<feature type="region of interest" description="Disordered" evidence="1">
    <location>
        <begin position="65"/>
        <end position="98"/>
    </location>
</feature>